<evidence type="ECO:0000256" key="10">
    <source>
        <dbReference type="PIRSR" id="PIRSR001191-2"/>
    </source>
</evidence>
<feature type="chain" id="PRO_5043882595" description="Peptidase metallopeptidase domain-containing protein" evidence="13">
    <location>
        <begin position="20"/>
        <end position="344"/>
    </location>
</feature>
<evidence type="ECO:0000256" key="6">
    <source>
        <dbReference type="ARBA" id="ARBA00022833"/>
    </source>
</evidence>
<dbReference type="InterPro" id="IPR021158">
    <property type="entry name" value="Pept_M10A_Zn_BS"/>
</dbReference>
<comment type="cofactor">
    <cofactor evidence="11">
        <name>Ca(2+)</name>
        <dbReference type="ChEBI" id="CHEBI:29108"/>
    </cofactor>
    <text evidence="11">Can bind about 5 Ca(2+) ions per subunit.</text>
</comment>
<dbReference type="GO" id="GO:0031012">
    <property type="term" value="C:extracellular matrix"/>
    <property type="evidence" value="ECO:0007669"/>
    <property type="project" value="InterPro"/>
</dbReference>
<dbReference type="InterPro" id="IPR001818">
    <property type="entry name" value="Pept_M10_metallopeptidase"/>
</dbReference>
<accession>A0AAR5P4Y2</accession>
<keyword evidence="7" id="KW-0482">Metalloprotease</keyword>
<dbReference type="InterPro" id="IPR024079">
    <property type="entry name" value="MetalloPept_cat_dom_sf"/>
</dbReference>
<evidence type="ECO:0000256" key="3">
    <source>
        <dbReference type="ARBA" id="ARBA00022723"/>
    </source>
</evidence>
<feature type="binding site" evidence="11">
    <location>
        <position position="203"/>
    </location>
    <ligand>
        <name>Ca(2+)</name>
        <dbReference type="ChEBI" id="CHEBI:29108"/>
        <label>2</label>
    </ligand>
</feature>
<evidence type="ECO:0000313" key="16">
    <source>
        <dbReference type="Proteomes" id="UP000019118"/>
    </source>
</evidence>
<keyword evidence="3 10" id="KW-0479">Metal-binding</keyword>
<feature type="active site" evidence="9">
    <location>
        <position position="239"/>
    </location>
</feature>
<feature type="binding site" evidence="11">
    <location>
        <position position="210"/>
    </location>
    <ligand>
        <name>Ca(2+)</name>
        <dbReference type="ChEBI" id="CHEBI:29108"/>
        <label>1</label>
    </ligand>
</feature>
<organism evidence="15 16">
    <name type="scientific">Dendroctonus ponderosae</name>
    <name type="common">Mountain pine beetle</name>
    <dbReference type="NCBI Taxonomy" id="77166"/>
    <lineage>
        <taxon>Eukaryota</taxon>
        <taxon>Metazoa</taxon>
        <taxon>Ecdysozoa</taxon>
        <taxon>Arthropoda</taxon>
        <taxon>Hexapoda</taxon>
        <taxon>Insecta</taxon>
        <taxon>Pterygota</taxon>
        <taxon>Neoptera</taxon>
        <taxon>Endopterygota</taxon>
        <taxon>Coleoptera</taxon>
        <taxon>Polyphaga</taxon>
        <taxon>Cucujiformia</taxon>
        <taxon>Curculionidae</taxon>
        <taxon>Scolytinae</taxon>
        <taxon>Dendroctonus</taxon>
    </lineage>
</organism>
<reference evidence="15" key="2">
    <citation type="submission" date="2024-08" db="UniProtKB">
        <authorList>
            <consortium name="EnsemblMetazoa"/>
        </authorList>
    </citation>
    <scope>IDENTIFICATION</scope>
</reference>
<evidence type="ECO:0000256" key="12">
    <source>
        <dbReference type="SAM" id="MobiDB-lite"/>
    </source>
</evidence>
<evidence type="ECO:0000313" key="15">
    <source>
        <dbReference type="EnsemblMetazoa" id="XP_019755902.1"/>
    </source>
</evidence>
<feature type="domain" description="Peptidase metallopeptidase" evidence="14">
    <location>
        <begin position="112"/>
        <end position="285"/>
    </location>
</feature>
<dbReference type="GO" id="GO:0030198">
    <property type="term" value="P:extracellular matrix organization"/>
    <property type="evidence" value="ECO:0007669"/>
    <property type="project" value="TreeGrafter"/>
</dbReference>
<feature type="binding site" evidence="11">
    <location>
        <position position="177"/>
    </location>
    <ligand>
        <name>Zn(2+)</name>
        <dbReference type="ChEBI" id="CHEBI:29105"/>
        <label>1</label>
    </ligand>
</feature>
<dbReference type="CDD" id="cd04278">
    <property type="entry name" value="ZnMc_MMP"/>
    <property type="match status" value="1"/>
</dbReference>
<dbReference type="PIRSF" id="PIRSF001191">
    <property type="entry name" value="Peptidase_M10A_matrix"/>
    <property type="match status" value="1"/>
</dbReference>
<feature type="binding site" evidence="11">
    <location>
        <position position="205"/>
    </location>
    <ligand>
        <name>Ca(2+)</name>
        <dbReference type="ChEBI" id="CHEBI:29108"/>
        <label>2</label>
    </ligand>
</feature>
<dbReference type="GO" id="GO:0008270">
    <property type="term" value="F:zinc ion binding"/>
    <property type="evidence" value="ECO:0007669"/>
    <property type="project" value="InterPro"/>
</dbReference>
<feature type="binding site" description="in inhibited form" evidence="11">
    <location>
        <position position="93"/>
    </location>
    <ligand>
        <name>Zn(2+)</name>
        <dbReference type="ChEBI" id="CHEBI:29105"/>
        <label>2</label>
        <note>catalytic</note>
    </ligand>
</feature>
<dbReference type="GO" id="GO:0006508">
    <property type="term" value="P:proteolysis"/>
    <property type="evidence" value="ECO:0007669"/>
    <property type="project" value="UniProtKB-KW"/>
</dbReference>
<dbReference type="Gene3D" id="3.40.390.10">
    <property type="entry name" value="Collagenase (Catalytic Domain)"/>
    <property type="match status" value="1"/>
</dbReference>
<evidence type="ECO:0000256" key="8">
    <source>
        <dbReference type="ARBA" id="ARBA00023145"/>
    </source>
</evidence>
<dbReference type="PANTHER" id="PTHR10201">
    <property type="entry name" value="MATRIX METALLOPROTEINASE"/>
    <property type="match status" value="1"/>
</dbReference>
<feature type="signal peptide" evidence="13">
    <location>
        <begin position="1"/>
        <end position="19"/>
    </location>
</feature>
<feature type="compositionally biased region" description="Basic and acidic residues" evidence="12">
    <location>
        <begin position="309"/>
        <end position="330"/>
    </location>
</feature>
<evidence type="ECO:0000256" key="4">
    <source>
        <dbReference type="ARBA" id="ARBA00022729"/>
    </source>
</evidence>
<feature type="binding site" evidence="11">
    <location>
        <position position="212"/>
    </location>
    <ligand>
        <name>Ca(2+)</name>
        <dbReference type="ChEBI" id="CHEBI:29108"/>
        <label>3</label>
    </ligand>
</feature>
<dbReference type="PROSITE" id="PS00546">
    <property type="entry name" value="CYSTEINE_SWITCH"/>
    <property type="match status" value="1"/>
</dbReference>
<feature type="binding site" evidence="11">
    <location>
        <position position="212"/>
    </location>
    <ligand>
        <name>Ca(2+)</name>
        <dbReference type="ChEBI" id="CHEBI:29108"/>
        <label>1</label>
    </ligand>
</feature>
<dbReference type="EnsemblMetazoa" id="XM_019900343.1">
    <property type="protein sequence ID" value="XP_019755902.1"/>
    <property type="gene ID" value="LOC109534614"/>
</dbReference>
<evidence type="ECO:0000256" key="7">
    <source>
        <dbReference type="ARBA" id="ARBA00023049"/>
    </source>
</evidence>
<feature type="binding site" evidence="10">
    <location>
        <position position="242"/>
    </location>
    <ligand>
        <name>Zn(2+)</name>
        <dbReference type="ChEBI" id="CHEBI:29105"/>
        <label>2</label>
        <note>catalytic</note>
    </ligand>
</feature>
<dbReference type="PANTHER" id="PTHR10201:SF169">
    <property type="entry name" value="MATRIX METALLOPROTEINASE-16-LIKE PROTEIN"/>
    <property type="match status" value="1"/>
</dbReference>
<feature type="binding site" evidence="11">
    <location>
        <position position="190"/>
    </location>
    <ligand>
        <name>Zn(2+)</name>
        <dbReference type="ChEBI" id="CHEBI:29105"/>
        <label>1</label>
    </ligand>
</feature>
<dbReference type="GO" id="GO:0005615">
    <property type="term" value="C:extracellular space"/>
    <property type="evidence" value="ECO:0007669"/>
    <property type="project" value="TreeGrafter"/>
</dbReference>
<comment type="cofactor">
    <cofactor evidence="11">
        <name>Zn(2+)</name>
        <dbReference type="ChEBI" id="CHEBI:29105"/>
    </cofactor>
    <text evidence="11">Binds 2 Zn(2+) ions per subunit.</text>
</comment>
<feature type="binding site" evidence="11">
    <location>
        <position position="207"/>
    </location>
    <ligand>
        <name>Zn(2+)</name>
        <dbReference type="ChEBI" id="CHEBI:29105"/>
        <label>1</label>
    </ligand>
</feature>
<dbReference type="InterPro" id="IPR021190">
    <property type="entry name" value="Pept_M10A"/>
</dbReference>
<evidence type="ECO:0000256" key="11">
    <source>
        <dbReference type="PIRSR" id="PIRSR621190-2"/>
    </source>
</evidence>
<feature type="binding site" evidence="11">
    <location>
        <position position="165"/>
    </location>
    <ligand>
        <name>Ca(2+)</name>
        <dbReference type="ChEBI" id="CHEBI:29108"/>
        <label>2</label>
    </ligand>
</feature>
<dbReference type="SUPFAM" id="SSF55486">
    <property type="entry name" value="Metalloproteases ('zincins'), catalytic domain"/>
    <property type="match status" value="1"/>
</dbReference>
<feature type="binding site" evidence="11">
    <location>
        <position position="209"/>
    </location>
    <ligand>
        <name>Ca(2+)</name>
        <dbReference type="ChEBI" id="CHEBI:29108"/>
        <label>3</label>
    </ligand>
</feature>
<feature type="binding site" evidence="10">
    <location>
        <position position="238"/>
    </location>
    <ligand>
        <name>Zn(2+)</name>
        <dbReference type="ChEBI" id="CHEBI:29105"/>
        <label>2</label>
        <note>catalytic</note>
    </ligand>
</feature>
<dbReference type="GO" id="GO:0030574">
    <property type="term" value="P:collagen catabolic process"/>
    <property type="evidence" value="ECO:0007669"/>
    <property type="project" value="TreeGrafter"/>
</dbReference>
<proteinExistence type="inferred from homology"/>
<feature type="binding site" evidence="10">
    <location>
        <position position="248"/>
    </location>
    <ligand>
        <name>Zn(2+)</name>
        <dbReference type="ChEBI" id="CHEBI:29105"/>
        <label>2</label>
        <note>catalytic</note>
    </ligand>
</feature>
<dbReference type="SMART" id="SM00235">
    <property type="entry name" value="ZnMc"/>
    <property type="match status" value="1"/>
</dbReference>
<sequence>MPFGFKLALLFLWLVYLECLCVQNDNQRQIPNDDALNFMKKYGYLVSDNGQSEAIYSEENLSNIIKNLQRFGAIEETGVIDNETVKLMGSPRCGVPDIIPTGNSSRRKRFATISGWNKRHLTYYISNWSARLGENAVARNIQKALDIWGGYGRLTFTRTQSPDADIIVAFGRQHHGDIYPFDGPGGVLAHGFFPSGSERADEGGDIHFDDEEEWIDGKSASKETGGSESTDFFTVALHELGHSLGLAHSDVSTSVMFPYYQGWDANSQNYLDYDDILGMYRLYIQRRLKEDEMTPQLYPEETTSTRRPWSREPEQTTPGGREREESTEAGRRRNPWYFKVFANL</sequence>
<keyword evidence="11" id="KW-0106">Calcium</keyword>
<protein>
    <recommendedName>
        <fullName evidence="14">Peptidase metallopeptidase domain-containing protein</fullName>
    </recommendedName>
</protein>
<evidence type="ECO:0000259" key="14">
    <source>
        <dbReference type="SMART" id="SM00235"/>
    </source>
</evidence>
<evidence type="ECO:0000256" key="2">
    <source>
        <dbReference type="ARBA" id="ARBA00022670"/>
    </source>
</evidence>
<evidence type="ECO:0000256" key="13">
    <source>
        <dbReference type="SAM" id="SignalP"/>
    </source>
</evidence>
<dbReference type="InterPro" id="IPR036365">
    <property type="entry name" value="PGBD-like_sf"/>
</dbReference>
<feature type="region of interest" description="Disordered" evidence="12">
    <location>
        <begin position="294"/>
        <end position="330"/>
    </location>
</feature>
<evidence type="ECO:0000256" key="1">
    <source>
        <dbReference type="ARBA" id="ARBA00010370"/>
    </source>
</evidence>
<feature type="binding site" evidence="11">
    <location>
        <position position="183"/>
    </location>
    <ligand>
        <name>Ca(2+)</name>
        <dbReference type="ChEBI" id="CHEBI:29108"/>
        <label>3</label>
    </ligand>
</feature>
<keyword evidence="16" id="KW-1185">Reference proteome</keyword>
<dbReference type="GO" id="GO:0004222">
    <property type="term" value="F:metalloendopeptidase activity"/>
    <property type="evidence" value="ECO:0007669"/>
    <property type="project" value="InterPro"/>
</dbReference>
<dbReference type="AlphaFoldDB" id="A0AAR5P4Y2"/>
<keyword evidence="6 10" id="KW-0862">Zinc</keyword>
<reference evidence="16" key="1">
    <citation type="journal article" date="2013" name="Genome Biol.">
        <title>Draft genome of the mountain pine beetle, Dendroctonus ponderosae Hopkins, a major forest pest.</title>
        <authorList>
            <person name="Keeling C.I."/>
            <person name="Yuen M.M."/>
            <person name="Liao N.Y."/>
            <person name="Docking T.R."/>
            <person name="Chan S.K."/>
            <person name="Taylor G.A."/>
            <person name="Palmquist D.L."/>
            <person name="Jackman S.D."/>
            <person name="Nguyen A."/>
            <person name="Li M."/>
            <person name="Henderson H."/>
            <person name="Janes J.K."/>
            <person name="Zhao Y."/>
            <person name="Pandoh P."/>
            <person name="Moore R."/>
            <person name="Sperling F.A."/>
            <person name="Huber D.P."/>
            <person name="Birol I."/>
            <person name="Jones S.J."/>
            <person name="Bohlmann J."/>
        </authorList>
    </citation>
    <scope>NUCLEOTIDE SEQUENCE</scope>
</reference>
<dbReference type="Pfam" id="PF00413">
    <property type="entry name" value="Peptidase_M10"/>
    <property type="match status" value="1"/>
</dbReference>
<dbReference type="InterPro" id="IPR033739">
    <property type="entry name" value="M10A_MMP"/>
</dbReference>
<keyword evidence="5" id="KW-0378">Hydrolase</keyword>
<feature type="binding site" evidence="11">
    <location>
        <position position="175"/>
    </location>
    <ligand>
        <name>Zn(2+)</name>
        <dbReference type="ChEBI" id="CHEBI:29105"/>
        <label>1</label>
    </ligand>
</feature>
<evidence type="ECO:0000256" key="9">
    <source>
        <dbReference type="PIRSR" id="PIRSR001191-1"/>
    </source>
</evidence>
<dbReference type="SUPFAM" id="SSF47090">
    <property type="entry name" value="PGBD-like"/>
    <property type="match status" value="1"/>
</dbReference>
<keyword evidence="8" id="KW-0865">Zymogen</keyword>
<dbReference type="Proteomes" id="UP000019118">
    <property type="component" value="Unassembled WGS sequence"/>
</dbReference>
<keyword evidence="4 13" id="KW-0732">Signal</keyword>
<feature type="binding site" evidence="11">
    <location>
        <position position="256"/>
    </location>
    <ligand>
        <name>Zn(2+)</name>
        <dbReference type="ChEBI" id="CHEBI:29105"/>
        <label>2</label>
        <note>catalytic</note>
    </ligand>
</feature>
<keyword evidence="2" id="KW-0645">Protease</keyword>
<evidence type="ECO:0000256" key="5">
    <source>
        <dbReference type="ARBA" id="ARBA00022801"/>
    </source>
</evidence>
<name>A0AAR5P4Y2_DENPD</name>
<dbReference type="PRINTS" id="PR00138">
    <property type="entry name" value="MATRIXIN"/>
</dbReference>
<dbReference type="InterPro" id="IPR006026">
    <property type="entry name" value="Peptidase_Metallo"/>
</dbReference>
<comment type="similarity">
    <text evidence="1">Belongs to the peptidase M10A family.</text>
</comment>
<dbReference type="FunFam" id="3.40.390.10:FF:000022">
    <property type="entry name" value="Matrix metalloproteinase 1, isoform C"/>
    <property type="match status" value="1"/>
</dbReference>
<feature type="binding site" evidence="11">
    <location>
        <position position="182"/>
    </location>
    <ligand>
        <name>Ca(2+)</name>
        <dbReference type="ChEBI" id="CHEBI:29108"/>
        <label>3</label>
    </ligand>
</feature>